<accession>A0A1R3H6B0</accession>
<sequence length="55" mass="6116">MVTIAFKNMSLFRGKAKCTNHTWPAMIAYGPNRLATAVSQFSLAIEEEHDDFPSA</sequence>
<name>A0A1R3H6B0_9ROSI</name>
<evidence type="ECO:0000313" key="2">
    <source>
        <dbReference type="Proteomes" id="UP000187203"/>
    </source>
</evidence>
<reference evidence="2" key="1">
    <citation type="submission" date="2013-09" db="EMBL/GenBank/DDBJ databases">
        <title>Corchorus olitorius genome sequencing.</title>
        <authorList>
            <person name="Alam M."/>
            <person name="Haque M.S."/>
            <person name="Islam M.S."/>
            <person name="Emdad E.M."/>
            <person name="Islam M.M."/>
            <person name="Ahmed B."/>
            <person name="Halim A."/>
            <person name="Hossen Q.M.M."/>
            <person name="Hossain M.Z."/>
            <person name="Ahmed R."/>
            <person name="Khan M.M."/>
            <person name="Islam R."/>
            <person name="Rashid M.M."/>
            <person name="Khan S.A."/>
            <person name="Rahman M.S."/>
            <person name="Alam M."/>
            <person name="Yahiya A.S."/>
            <person name="Khan M.S."/>
            <person name="Azam M.S."/>
            <person name="Haque T."/>
            <person name="Lashkar M.Z.H."/>
            <person name="Akhand A.I."/>
            <person name="Morshed G."/>
            <person name="Roy S."/>
            <person name="Uddin K.S."/>
            <person name="Rabeya T."/>
            <person name="Hossain A.S."/>
            <person name="Chowdhury A."/>
            <person name="Snigdha A.R."/>
            <person name="Mortoza M.S."/>
            <person name="Matin S.A."/>
            <person name="Hoque S.M.E."/>
            <person name="Islam M.K."/>
            <person name="Roy D.K."/>
            <person name="Haider R."/>
            <person name="Moosa M.M."/>
            <person name="Elias S.M."/>
            <person name="Hasan A.M."/>
            <person name="Jahan S."/>
            <person name="Shafiuddin M."/>
            <person name="Mahmood N."/>
            <person name="Shommy N.S."/>
        </authorList>
    </citation>
    <scope>NUCLEOTIDE SEQUENCE [LARGE SCALE GENOMIC DNA]</scope>
    <source>
        <strain evidence="2">cv. O-4</strain>
    </source>
</reference>
<keyword evidence="2" id="KW-1185">Reference proteome</keyword>
<dbReference type="Proteomes" id="UP000187203">
    <property type="component" value="Unassembled WGS sequence"/>
</dbReference>
<gene>
    <name evidence="1" type="ORF">COLO4_30952</name>
</gene>
<organism evidence="1 2">
    <name type="scientific">Corchorus olitorius</name>
    <dbReference type="NCBI Taxonomy" id="93759"/>
    <lineage>
        <taxon>Eukaryota</taxon>
        <taxon>Viridiplantae</taxon>
        <taxon>Streptophyta</taxon>
        <taxon>Embryophyta</taxon>
        <taxon>Tracheophyta</taxon>
        <taxon>Spermatophyta</taxon>
        <taxon>Magnoliopsida</taxon>
        <taxon>eudicotyledons</taxon>
        <taxon>Gunneridae</taxon>
        <taxon>Pentapetalae</taxon>
        <taxon>rosids</taxon>
        <taxon>malvids</taxon>
        <taxon>Malvales</taxon>
        <taxon>Malvaceae</taxon>
        <taxon>Grewioideae</taxon>
        <taxon>Apeibeae</taxon>
        <taxon>Corchorus</taxon>
    </lineage>
</organism>
<dbReference type="EMBL" id="AWUE01020801">
    <property type="protein sequence ID" value="OMO65872.1"/>
    <property type="molecule type" value="Genomic_DNA"/>
</dbReference>
<dbReference type="AlphaFoldDB" id="A0A1R3H6B0"/>
<evidence type="ECO:0000313" key="1">
    <source>
        <dbReference type="EMBL" id="OMO65872.1"/>
    </source>
</evidence>
<protein>
    <submittedName>
        <fullName evidence="1">Uncharacterized protein</fullName>
    </submittedName>
</protein>
<proteinExistence type="predicted"/>
<comment type="caution">
    <text evidence="1">The sequence shown here is derived from an EMBL/GenBank/DDBJ whole genome shotgun (WGS) entry which is preliminary data.</text>
</comment>